<sequence>MSSNPGRIFSTLMLMLFGVGCVSQAEIEAVSADQFEQMQTQMALTSS</sequence>
<evidence type="ECO:0000313" key="1">
    <source>
        <dbReference type="EMBL" id="SVD55147.1"/>
    </source>
</evidence>
<name>A0A382W8J5_9ZZZZ</name>
<gene>
    <name evidence="1" type="ORF">METZ01_LOCUS408001</name>
</gene>
<proteinExistence type="predicted"/>
<protein>
    <submittedName>
        <fullName evidence="1">Uncharacterized protein</fullName>
    </submittedName>
</protein>
<feature type="non-terminal residue" evidence="1">
    <location>
        <position position="47"/>
    </location>
</feature>
<dbReference type="EMBL" id="UINC01157905">
    <property type="protein sequence ID" value="SVD55147.1"/>
    <property type="molecule type" value="Genomic_DNA"/>
</dbReference>
<organism evidence="1">
    <name type="scientific">marine metagenome</name>
    <dbReference type="NCBI Taxonomy" id="408172"/>
    <lineage>
        <taxon>unclassified sequences</taxon>
        <taxon>metagenomes</taxon>
        <taxon>ecological metagenomes</taxon>
    </lineage>
</organism>
<dbReference type="AlphaFoldDB" id="A0A382W8J5"/>
<dbReference type="PROSITE" id="PS51257">
    <property type="entry name" value="PROKAR_LIPOPROTEIN"/>
    <property type="match status" value="1"/>
</dbReference>
<accession>A0A382W8J5</accession>
<reference evidence="1" key="1">
    <citation type="submission" date="2018-05" db="EMBL/GenBank/DDBJ databases">
        <authorList>
            <person name="Lanie J.A."/>
            <person name="Ng W.-L."/>
            <person name="Kazmierczak K.M."/>
            <person name="Andrzejewski T.M."/>
            <person name="Davidsen T.M."/>
            <person name="Wayne K.J."/>
            <person name="Tettelin H."/>
            <person name="Glass J.I."/>
            <person name="Rusch D."/>
            <person name="Podicherti R."/>
            <person name="Tsui H.-C.T."/>
            <person name="Winkler M.E."/>
        </authorList>
    </citation>
    <scope>NUCLEOTIDE SEQUENCE</scope>
</reference>